<proteinExistence type="predicted"/>
<dbReference type="Proteomes" id="UP000660380">
    <property type="component" value="Unassembled WGS sequence"/>
</dbReference>
<evidence type="ECO:0000313" key="1">
    <source>
        <dbReference type="EMBL" id="MBD2608685.1"/>
    </source>
</evidence>
<gene>
    <name evidence="1" type="ORF">H6G81_30260</name>
</gene>
<sequence>MRQIVLFSRCPMPHAPCPMPHAQCPMPDARCPMPHSLVIFLDICKFDTPRRERTGILGSTKPLKLDSLQSLTQRWDSPQALIRVCPTLFAFEASPV</sequence>
<keyword evidence="2" id="KW-1185">Reference proteome</keyword>
<dbReference type="RefSeq" id="WP_186227519.1">
    <property type="nucleotide sequence ID" value="NZ_JACJTA010000104.1"/>
</dbReference>
<organism evidence="1 2">
    <name type="scientific">Scytonema hofmannii FACHB-248</name>
    <dbReference type="NCBI Taxonomy" id="1842502"/>
    <lineage>
        <taxon>Bacteria</taxon>
        <taxon>Bacillati</taxon>
        <taxon>Cyanobacteriota</taxon>
        <taxon>Cyanophyceae</taxon>
        <taxon>Nostocales</taxon>
        <taxon>Scytonemataceae</taxon>
        <taxon>Scytonema</taxon>
    </lineage>
</organism>
<reference evidence="1 2" key="1">
    <citation type="journal article" date="2020" name="ISME J.">
        <title>Comparative genomics reveals insights into cyanobacterial evolution and habitat adaptation.</title>
        <authorList>
            <person name="Chen M.Y."/>
            <person name="Teng W.K."/>
            <person name="Zhao L."/>
            <person name="Hu C.X."/>
            <person name="Zhou Y.K."/>
            <person name="Han B.P."/>
            <person name="Song L.R."/>
            <person name="Shu W.S."/>
        </authorList>
    </citation>
    <scope>NUCLEOTIDE SEQUENCE [LARGE SCALE GENOMIC DNA]</scope>
    <source>
        <strain evidence="1 2">FACHB-248</strain>
    </source>
</reference>
<evidence type="ECO:0000313" key="2">
    <source>
        <dbReference type="Proteomes" id="UP000660380"/>
    </source>
</evidence>
<name>A0ABR8GYS1_9CYAN</name>
<accession>A0ABR8GYS1</accession>
<comment type="caution">
    <text evidence="1">The sequence shown here is derived from an EMBL/GenBank/DDBJ whole genome shotgun (WGS) entry which is preliminary data.</text>
</comment>
<dbReference type="EMBL" id="JACJTA010000104">
    <property type="protein sequence ID" value="MBD2608685.1"/>
    <property type="molecule type" value="Genomic_DNA"/>
</dbReference>
<protein>
    <submittedName>
        <fullName evidence="1">Uncharacterized protein</fullName>
    </submittedName>
</protein>